<accession>A0A2R5FJ30</accession>
<evidence type="ECO:0000313" key="2">
    <source>
        <dbReference type="Proteomes" id="UP000245124"/>
    </source>
</evidence>
<dbReference type="EMBL" id="BDUD01000001">
    <property type="protein sequence ID" value="GBG18756.1"/>
    <property type="molecule type" value="Genomic_DNA"/>
</dbReference>
<organism evidence="1 2">
    <name type="scientific">Nostoc commune NIES-4072</name>
    <dbReference type="NCBI Taxonomy" id="2005467"/>
    <lineage>
        <taxon>Bacteria</taxon>
        <taxon>Bacillati</taxon>
        <taxon>Cyanobacteriota</taxon>
        <taxon>Cyanophyceae</taxon>
        <taxon>Nostocales</taxon>
        <taxon>Nostocaceae</taxon>
        <taxon>Nostoc</taxon>
    </lineage>
</organism>
<evidence type="ECO:0000313" key="1">
    <source>
        <dbReference type="EMBL" id="GBG18756.1"/>
    </source>
</evidence>
<reference evidence="1 2" key="1">
    <citation type="submission" date="2017-06" db="EMBL/GenBank/DDBJ databases">
        <title>Genome sequencing of cyanobaciteial culture collection at National Institute for Environmental Studies (NIES).</title>
        <authorList>
            <person name="Hirose Y."/>
            <person name="Shimura Y."/>
            <person name="Fujisawa T."/>
            <person name="Nakamura Y."/>
            <person name="Kawachi M."/>
        </authorList>
    </citation>
    <scope>NUCLEOTIDE SEQUENCE [LARGE SCALE GENOMIC DNA]</scope>
    <source>
        <strain evidence="1 2">NIES-4072</strain>
    </source>
</reference>
<protein>
    <submittedName>
        <fullName evidence="1">Uncharacterized protein</fullName>
    </submittedName>
</protein>
<sequence length="66" mass="7927">MRNKEKFGIQQFGVLVNLLRDRQAFLEEIRQGVRLQNKISSLFILSHRCCTSEYNRVRQPYQLNQD</sequence>
<keyword evidence="2" id="KW-1185">Reference proteome</keyword>
<dbReference type="Proteomes" id="UP000245124">
    <property type="component" value="Unassembled WGS sequence"/>
</dbReference>
<comment type="caution">
    <text evidence="1">The sequence shown here is derived from an EMBL/GenBank/DDBJ whole genome shotgun (WGS) entry which is preliminary data.</text>
</comment>
<proteinExistence type="predicted"/>
<name>A0A2R5FJ30_NOSCO</name>
<gene>
    <name evidence="1" type="ORF">NIES4072_24210</name>
</gene>
<dbReference type="AlphaFoldDB" id="A0A2R5FJ30"/>